<dbReference type="STRING" id="72664.V4KKT4"/>
<dbReference type="Pfam" id="PF00076">
    <property type="entry name" value="RRM_1"/>
    <property type="match status" value="4"/>
</dbReference>
<organism evidence="5 6">
    <name type="scientific">Eutrema salsugineum</name>
    <name type="common">Saltwater cress</name>
    <name type="synonym">Sisymbrium salsugineum</name>
    <dbReference type="NCBI Taxonomy" id="72664"/>
    <lineage>
        <taxon>Eukaryota</taxon>
        <taxon>Viridiplantae</taxon>
        <taxon>Streptophyta</taxon>
        <taxon>Embryophyta</taxon>
        <taxon>Tracheophyta</taxon>
        <taxon>Spermatophyta</taxon>
        <taxon>Magnoliopsida</taxon>
        <taxon>eudicotyledons</taxon>
        <taxon>Gunneridae</taxon>
        <taxon>Pentapetalae</taxon>
        <taxon>rosids</taxon>
        <taxon>malvids</taxon>
        <taxon>Brassicales</taxon>
        <taxon>Brassicaceae</taxon>
        <taxon>Eutremeae</taxon>
        <taxon>Eutrema</taxon>
    </lineage>
</organism>
<dbReference type="InterPro" id="IPR051183">
    <property type="entry name" value="U1_U11-U12_snRNP_70-35kDa"/>
</dbReference>
<dbReference type="GO" id="GO:0030619">
    <property type="term" value="F:U1 snRNA binding"/>
    <property type="evidence" value="ECO:0007669"/>
    <property type="project" value="TreeGrafter"/>
</dbReference>
<evidence type="ECO:0000259" key="4">
    <source>
        <dbReference type="PROSITE" id="PS50102"/>
    </source>
</evidence>
<dbReference type="Gramene" id="ESQ27898">
    <property type="protein sequence ID" value="ESQ27898"/>
    <property type="gene ID" value="EUTSA_v10019472mg"/>
</dbReference>
<comment type="subcellular location">
    <subcellularLocation>
        <location evidence="1">Nucleus</location>
    </subcellularLocation>
</comment>
<dbReference type="InterPro" id="IPR035979">
    <property type="entry name" value="RBD_domain_sf"/>
</dbReference>
<dbReference type="PANTHER" id="PTHR13952:SF21">
    <property type="entry name" value="POLYNUCLEOTIDE ADENYLYLTRANSFERASE DOMAIN_RNA RECOGNITION MOTIF PROTEIN-RELATED"/>
    <property type="match status" value="1"/>
</dbReference>
<evidence type="ECO:0000256" key="1">
    <source>
        <dbReference type="ARBA" id="ARBA00004123"/>
    </source>
</evidence>
<dbReference type="GO" id="GO:0003729">
    <property type="term" value="F:mRNA binding"/>
    <property type="evidence" value="ECO:0007669"/>
    <property type="project" value="TreeGrafter"/>
</dbReference>
<proteinExistence type="predicted"/>
<dbReference type="KEGG" id="eus:EUTSA_v10019472mg"/>
<keyword evidence="3" id="KW-0694">RNA-binding</keyword>
<dbReference type="AlphaFoldDB" id="V4KKT4"/>
<dbReference type="CDD" id="cd00590">
    <property type="entry name" value="RRM_SF"/>
    <property type="match status" value="4"/>
</dbReference>
<dbReference type="GO" id="GO:0071011">
    <property type="term" value="C:precatalytic spliceosome"/>
    <property type="evidence" value="ECO:0007669"/>
    <property type="project" value="TreeGrafter"/>
</dbReference>
<feature type="domain" description="RRM" evidence="4">
    <location>
        <begin position="35"/>
        <end position="113"/>
    </location>
</feature>
<feature type="domain" description="RRM" evidence="4">
    <location>
        <begin position="155"/>
        <end position="233"/>
    </location>
</feature>
<dbReference type="PROSITE" id="PS50102">
    <property type="entry name" value="RRM"/>
    <property type="match status" value="4"/>
</dbReference>
<feature type="domain" description="RRM" evidence="4">
    <location>
        <begin position="247"/>
        <end position="324"/>
    </location>
</feature>
<evidence type="ECO:0000256" key="3">
    <source>
        <dbReference type="PROSITE-ProRule" id="PRU00176"/>
    </source>
</evidence>
<reference evidence="5 6" key="1">
    <citation type="journal article" date="2013" name="Front. Plant Sci.">
        <title>The Reference Genome of the Halophytic Plant Eutrema salsugineum.</title>
        <authorList>
            <person name="Yang R."/>
            <person name="Jarvis D.E."/>
            <person name="Chen H."/>
            <person name="Beilstein M.A."/>
            <person name="Grimwood J."/>
            <person name="Jenkins J."/>
            <person name="Shu S."/>
            <person name="Prochnik S."/>
            <person name="Xin M."/>
            <person name="Ma C."/>
            <person name="Schmutz J."/>
            <person name="Wing R.A."/>
            <person name="Mitchell-Olds T."/>
            <person name="Schumaker K.S."/>
            <person name="Wang X."/>
        </authorList>
    </citation>
    <scope>NUCLEOTIDE SEQUENCE [LARGE SCALE GENOMIC DNA]</scope>
</reference>
<dbReference type="PANTHER" id="PTHR13952">
    <property type="entry name" value="U1 SMALL NUCLEAR RIBONUCLEOPROTEIN 70 KD"/>
    <property type="match status" value="1"/>
</dbReference>
<dbReference type="GO" id="GO:0071004">
    <property type="term" value="C:U2-type prespliceosome"/>
    <property type="evidence" value="ECO:0007669"/>
    <property type="project" value="TreeGrafter"/>
</dbReference>
<evidence type="ECO:0000313" key="6">
    <source>
        <dbReference type="Proteomes" id="UP000030689"/>
    </source>
</evidence>
<sequence length="492" mass="56595">MSDKASLLGKRKPEDDLVTEPILRKKSEVAAVRKKTLFVRHLSPQTKVSDLIDFFKDVGEVVRVRLPVNRERIQNCSGFVEFASASQAKKALEEKKGKYLHDRKILLVDANREATYPLPKFYKDHKVWYEDYLQRESLPILPIKEDETPPDFVEDVLFVANLSPQTKRMSHIIDFFKDVGEVVSVRLVVDGKGNHLGYGFVEFASAYQAKRALEEKNGAYLHDHKILLMKGLDETPDSLEAAAVRNKTLFVVHRSRQILISDIINFFKDIGEVVHVRLIVNCKGKQLGYGFVEFASANEAKMALEKKNGECLDDRKIFLRVVETAPYPLRPKYCIDHKVWYEDYLQRERLLIEEDTAGKGLEDKTPDFVEEVAVRKKTLFVDNLSKNISKSYMNYYFKDVGKVVRIRLIVDHRGEHVGCGYVEFASANEAMKALKEKNNHTLILDKAEIAPYPFQLKYNIAEKLCLDLETKPDVKKHKPLWRGKKTIFSAND</sequence>
<dbReference type="InterPro" id="IPR012677">
    <property type="entry name" value="Nucleotide-bd_a/b_plait_sf"/>
</dbReference>
<protein>
    <recommendedName>
        <fullName evidence="4">RRM domain-containing protein</fullName>
    </recommendedName>
</protein>
<keyword evidence="6" id="KW-1185">Reference proteome</keyword>
<evidence type="ECO:0000256" key="2">
    <source>
        <dbReference type="ARBA" id="ARBA00023242"/>
    </source>
</evidence>
<accession>V4KKT4</accession>
<dbReference type="Gene3D" id="3.30.70.330">
    <property type="match status" value="4"/>
</dbReference>
<evidence type="ECO:0000313" key="5">
    <source>
        <dbReference type="EMBL" id="ESQ27898.1"/>
    </source>
</evidence>
<keyword evidence="2" id="KW-0539">Nucleus</keyword>
<dbReference type="SUPFAM" id="SSF54928">
    <property type="entry name" value="RNA-binding domain, RBD"/>
    <property type="match status" value="3"/>
</dbReference>
<dbReference type="EMBL" id="KI517953">
    <property type="protein sequence ID" value="ESQ27898.1"/>
    <property type="molecule type" value="Genomic_DNA"/>
</dbReference>
<gene>
    <name evidence="5" type="ORF">EUTSA_v10019472mg</name>
</gene>
<dbReference type="InterPro" id="IPR000504">
    <property type="entry name" value="RRM_dom"/>
</dbReference>
<name>V4KKT4_EUTSA</name>
<dbReference type="OMA" id="RERIQNC"/>
<dbReference type="GO" id="GO:0005685">
    <property type="term" value="C:U1 snRNP"/>
    <property type="evidence" value="ECO:0007669"/>
    <property type="project" value="TreeGrafter"/>
</dbReference>
<dbReference type="SMART" id="SM00360">
    <property type="entry name" value="RRM"/>
    <property type="match status" value="4"/>
</dbReference>
<dbReference type="eggNOG" id="KOG0123">
    <property type="taxonomic scope" value="Eukaryota"/>
</dbReference>
<feature type="domain" description="RRM" evidence="4">
    <location>
        <begin position="377"/>
        <end position="463"/>
    </location>
</feature>
<dbReference type="GO" id="GO:0000398">
    <property type="term" value="P:mRNA splicing, via spliceosome"/>
    <property type="evidence" value="ECO:0007669"/>
    <property type="project" value="TreeGrafter"/>
</dbReference>
<dbReference type="Proteomes" id="UP000030689">
    <property type="component" value="Unassembled WGS sequence"/>
</dbReference>